<feature type="transmembrane region" description="Helical" evidence="1">
    <location>
        <begin position="20"/>
        <end position="38"/>
    </location>
</feature>
<name>A0A1H0AFK6_ALLAB</name>
<dbReference type="OrthoDB" id="5192539at2"/>
<keyword evidence="3" id="KW-1185">Reference proteome</keyword>
<evidence type="ECO:0000313" key="3">
    <source>
        <dbReference type="Proteomes" id="UP000183376"/>
    </source>
</evidence>
<keyword evidence="1" id="KW-0812">Transmembrane</keyword>
<evidence type="ECO:0000313" key="2">
    <source>
        <dbReference type="EMBL" id="SDN32350.1"/>
    </source>
</evidence>
<sequence length="106" mass="11313">MANHAQRRDAKAISGVLAQVVRWAGTLIAVLLVVHVVLTVGGANPDNAITRFVRAWADPLALAFRDLFPADRPETAVLVNYGAAAIFWLVVTSLVVKLLQRGSSPG</sequence>
<proteinExistence type="predicted"/>
<reference evidence="2 3" key="1">
    <citation type="submission" date="2016-10" db="EMBL/GenBank/DDBJ databases">
        <authorList>
            <person name="de Groot N.N."/>
        </authorList>
    </citation>
    <scope>NUCLEOTIDE SEQUENCE [LARGE SCALE GENOMIC DNA]</scope>
    <source>
        <strain evidence="2 3">DSM 44149</strain>
    </source>
</reference>
<evidence type="ECO:0000256" key="1">
    <source>
        <dbReference type="SAM" id="Phobius"/>
    </source>
</evidence>
<accession>A0A1H0AFK6</accession>
<feature type="transmembrane region" description="Helical" evidence="1">
    <location>
        <begin position="78"/>
        <end position="99"/>
    </location>
</feature>
<dbReference type="EMBL" id="LT629701">
    <property type="protein sequence ID" value="SDN32350.1"/>
    <property type="molecule type" value="Genomic_DNA"/>
</dbReference>
<dbReference type="STRING" id="211114.SAMN04489726_6054"/>
<dbReference type="RefSeq" id="WP_030428154.1">
    <property type="nucleotide sequence ID" value="NZ_JOEF01000003.1"/>
</dbReference>
<gene>
    <name evidence="2" type="ORF">SAMN04489726_6054</name>
</gene>
<keyword evidence="1" id="KW-0472">Membrane</keyword>
<organism evidence="2 3">
    <name type="scientific">Allokutzneria albata</name>
    <name type="common">Kibdelosporangium albatum</name>
    <dbReference type="NCBI Taxonomy" id="211114"/>
    <lineage>
        <taxon>Bacteria</taxon>
        <taxon>Bacillati</taxon>
        <taxon>Actinomycetota</taxon>
        <taxon>Actinomycetes</taxon>
        <taxon>Pseudonocardiales</taxon>
        <taxon>Pseudonocardiaceae</taxon>
        <taxon>Allokutzneria</taxon>
    </lineage>
</organism>
<dbReference type="Proteomes" id="UP000183376">
    <property type="component" value="Chromosome I"/>
</dbReference>
<dbReference type="eggNOG" id="ENOG5033GJH">
    <property type="taxonomic scope" value="Bacteria"/>
</dbReference>
<dbReference type="AlphaFoldDB" id="A0A1H0AFK6"/>
<protein>
    <submittedName>
        <fullName evidence="2">YGGT family protein</fullName>
    </submittedName>
</protein>
<keyword evidence="1" id="KW-1133">Transmembrane helix</keyword>